<reference evidence="9" key="1">
    <citation type="submission" date="2019-08" db="EMBL/GenBank/DDBJ databases">
        <authorList>
            <person name="Kucharzyk K."/>
            <person name="Murdoch R.W."/>
            <person name="Higgins S."/>
            <person name="Loffler F."/>
        </authorList>
    </citation>
    <scope>NUCLEOTIDE SEQUENCE</scope>
</reference>
<evidence type="ECO:0000256" key="4">
    <source>
        <dbReference type="ARBA" id="ARBA00022989"/>
    </source>
</evidence>
<comment type="caution">
    <text evidence="9">The sequence shown here is derived from an EMBL/GenBank/DDBJ whole genome shotgun (WGS) entry which is preliminary data.</text>
</comment>
<dbReference type="InterPro" id="IPR001750">
    <property type="entry name" value="ND/Mrp_TM"/>
</dbReference>
<dbReference type="EMBL" id="VSSQ01072689">
    <property type="protein sequence ID" value="MPN24008.1"/>
    <property type="molecule type" value="Genomic_DNA"/>
</dbReference>
<keyword evidence="6 7" id="KW-0472">Membrane</keyword>
<dbReference type="PANTHER" id="PTHR42682:SF4">
    <property type="entry name" value="NADH-UBIQUINONE_PLASTOQUINONE"/>
    <property type="match status" value="1"/>
</dbReference>
<dbReference type="GO" id="GO:0005886">
    <property type="term" value="C:plasma membrane"/>
    <property type="evidence" value="ECO:0007669"/>
    <property type="project" value="UniProtKB-SubCell"/>
</dbReference>
<keyword evidence="4 7" id="KW-1133">Transmembrane helix</keyword>
<feature type="transmembrane region" description="Helical" evidence="7">
    <location>
        <begin position="12"/>
        <end position="32"/>
    </location>
</feature>
<keyword evidence="3 7" id="KW-0812">Transmembrane</keyword>
<feature type="domain" description="NADH:quinone oxidoreductase/Mrp antiporter transmembrane" evidence="8">
    <location>
        <begin position="2"/>
        <end position="90"/>
    </location>
</feature>
<keyword evidence="5 9" id="KW-0560">Oxidoreductase</keyword>
<evidence type="ECO:0000256" key="6">
    <source>
        <dbReference type="ARBA" id="ARBA00023136"/>
    </source>
</evidence>
<feature type="transmembrane region" description="Helical" evidence="7">
    <location>
        <begin position="53"/>
        <end position="73"/>
    </location>
</feature>
<feature type="transmembrane region" description="Helical" evidence="7">
    <location>
        <begin position="85"/>
        <end position="107"/>
    </location>
</feature>
<evidence type="ECO:0000259" key="8">
    <source>
        <dbReference type="Pfam" id="PF00361"/>
    </source>
</evidence>
<dbReference type="InterPro" id="IPR052175">
    <property type="entry name" value="ComplexI-like_HydComp"/>
</dbReference>
<feature type="transmembrane region" description="Helical" evidence="7">
    <location>
        <begin position="161"/>
        <end position="180"/>
    </location>
</feature>
<gene>
    <name evidence="9" type="primary">ndhB_29</name>
    <name evidence="9" type="ORF">SDC9_171401</name>
</gene>
<evidence type="ECO:0000256" key="1">
    <source>
        <dbReference type="ARBA" id="ARBA00004651"/>
    </source>
</evidence>
<accession>A0A645GAR3</accession>
<proteinExistence type="predicted"/>
<evidence type="ECO:0000256" key="2">
    <source>
        <dbReference type="ARBA" id="ARBA00022475"/>
    </source>
</evidence>
<dbReference type="EC" id="1.6.5.11" evidence="9"/>
<comment type="subcellular location">
    <subcellularLocation>
        <location evidence="1">Cell membrane</location>
        <topology evidence="1">Multi-pass membrane protein</topology>
    </subcellularLocation>
</comment>
<dbReference type="GO" id="GO:0016491">
    <property type="term" value="F:oxidoreductase activity"/>
    <property type="evidence" value="ECO:0007669"/>
    <property type="project" value="UniProtKB-KW"/>
</dbReference>
<dbReference type="Pfam" id="PF00361">
    <property type="entry name" value="Proton_antipo_M"/>
    <property type="match status" value="1"/>
</dbReference>
<evidence type="ECO:0000256" key="5">
    <source>
        <dbReference type="ARBA" id="ARBA00023002"/>
    </source>
</evidence>
<name>A0A645GAR3_9ZZZZ</name>
<evidence type="ECO:0000256" key="7">
    <source>
        <dbReference type="SAM" id="Phobius"/>
    </source>
</evidence>
<sequence>MTDQGLQAAGLHMIYHAVVKITLFFGAGAVLAKSGKEYVSQLSGLAGKMPVTFASYTLASLALMGIPPLPGFWSKWAIGSAAANVGTTLAFWGIAALMLSALLTALYQMGVVVQGYFPTDDQQETPSTPRMSKKQRRSPRMQLRATRAIYSNQLESKNMNLTLLILSAAILLLGIFDGYVEQWVHLLF</sequence>
<organism evidence="9">
    <name type="scientific">bioreactor metagenome</name>
    <dbReference type="NCBI Taxonomy" id="1076179"/>
    <lineage>
        <taxon>unclassified sequences</taxon>
        <taxon>metagenomes</taxon>
        <taxon>ecological metagenomes</taxon>
    </lineage>
</organism>
<protein>
    <submittedName>
        <fullName evidence="9">NAD(P)H-quinone oxidoreductase subunit 2, chloroplastic</fullName>
        <ecNumber evidence="9">1.6.5.11</ecNumber>
    </submittedName>
</protein>
<dbReference type="PANTHER" id="PTHR42682">
    <property type="entry name" value="HYDROGENASE-4 COMPONENT F"/>
    <property type="match status" value="1"/>
</dbReference>
<evidence type="ECO:0000256" key="3">
    <source>
        <dbReference type="ARBA" id="ARBA00022692"/>
    </source>
</evidence>
<dbReference type="AlphaFoldDB" id="A0A645GAR3"/>
<evidence type="ECO:0000313" key="9">
    <source>
        <dbReference type="EMBL" id="MPN24008.1"/>
    </source>
</evidence>
<keyword evidence="2" id="KW-1003">Cell membrane</keyword>